<sequence length="101" mass="11086">MAVLSRQVRSTRTFAISRVSGFVVLQDTQPCVMSSVRAIFTQVGIPASLTYQSHLVQPTASKATIALAFTATGFLLSESLNLVPSSVQGFWLYKRFKLFPD</sequence>
<evidence type="ECO:0000313" key="1">
    <source>
        <dbReference type="EMBL" id="KAG0564255.1"/>
    </source>
</evidence>
<organism evidence="1 2">
    <name type="scientific">Ceratodon purpureus</name>
    <name type="common">Fire moss</name>
    <name type="synonym">Dicranum purpureum</name>
    <dbReference type="NCBI Taxonomy" id="3225"/>
    <lineage>
        <taxon>Eukaryota</taxon>
        <taxon>Viridiplantae</taxon>
        <taxon>Streptophyta</taxon>
        <taxon>Embryophyta</taxon>
        <taxon>Bryophyta</taxon>
        <taxon>Bryophytina</taxon>
        <taxon>Bryopsida</taxon>
        <taxon>Dicranidae</taxon>
        <taxon>Pseudoditrichales</taxon>
        <taxon>Ditrichaceae</taxon>
        <taxon>Ceratodon</taxon>
    </lineage>
</organism>
<accession>A0A8T0H0K3</accession>
<gene>
    <name evidence="1" type="ORF">KC19_8G096400</name>
</gene>
<reference evidence="1" key="1">
    <citation type="submission" date="2020-06" db="EMBL/GenBank/DDBJ databases">
        <title>WGS assembly of Ceratodon purpureus strain R40.</title>
        <authorList>
            <person name="Carey S.B."/>
            <person name="Jenkins J."/>
            <person name="Shu S."/>
            <person name="Lovell J.T."/>
            <person name="Sreedasyam A."/>
            <person name="Maumus F."/>
            <person name="Tiley G.P."/>
            <person name="Fernandez-Pozo N."/>
            <person name="Barry K."/>
            <person name="Chen C."/>
            <person name="Wang M."/>
            <person name="Lipzen A."/>
            <person name="Daum C."/>
            <person name="Saski C.A."/>
            <person name="Payton A.C."/>
            <person name="Mcbreen J.C."/>
            <person name="Conrad R.E."/>
            <person name="Kollar L.M."/>
            <person name="Olsson S."/>
            <person name="Huttunen S."/>
            <person name="Landis J.B."/>
            <person name="Wickett N.J."/>
            <person name="Johnson M.G."/>
            <person name="Rensing S.A."/>
            <person name="Grimwood J."/>
            <person name="Schmutz J."/>
            <person name="Mcdaniel S.F."/>
        </authorList>
    </citation>
    <scope>NUCLEOTIDE SEQUENCE</scope>
    <source>
        <strain evidence="1">R40</strain>
    </source>
</reference>
<keyword evidence="2" id="KW-1185">Reference proteome</keyword>
<protein>
    <submittedName>
        <fullName evidence="1">Uncharacterized protein</fullName>
    </submittedName>
</protein>
<comment type="caution">
    <text evidence="1">The sequence shown here is derived from an EMBL/GenBank/DDBJ whole genome shotgun (WGS) entry which is preliminary data.</text>
</comment>
<dbReference type="AlphaFoldDB" id="A0A8T0H0K3"/>
<dbReference type="EMBL" id="CM026429">
    <property type="protein sequence ID" value="KAG0564255.1"/>
    <property type="molecule type" value="Genomic_DNA"/>
</dbReference>
<dbReference type="Proteomes" id="UP000822688">
    <property type="component" value="Chromosome 8"/>
</dbReference>
<proteinExistence type="predicted"/>
<name>A0A8T0H0K3_CERPU</name>
<evidence type="ECO:0000313" key="2">
    <source>
        <dbReference type="Proteomes" id="UP000822688"/>
    </source>
</evidence>
<dbReference type="EMBL" id="CM026429">
    <property type="protein sequence ID" value="KAG0564256.1"/>
    <property type="molecule type" value="Genomic_DNA"/>
</dbReference>